<dbReference type="Gene3D" id="3.90.70.10">
    <property type="entry name" value="Cysteine proteinases"/>
    <property type="match status" value="1"/>
</dbReference>
<protein>
    <submittedName>
        <fullName evidence="1">Uncharacterized protein</fullName>
    </submittedName>
</protein>
<reference evidence="1 2" key="1">
    <citation type="journal article" date="2015" name="Nature">
        <title>rRNA introns, odd ribosomes, and small enigmatic genomes across a large radiation of phyla.</title>
        <authorList>
            <person name="Brown C.T."/>
            <person name="Hug L.A."/>
            <person name="Thomas B.C."/>
            <person name="Sharon I."/>
            <person name="Castelle C.J."/>
            <person name="Singh A."/>
            <person name="Wilkins M.J."/>
            <person name="Williams K.H."/>
            <person name="Banfield J.F."/>
        </authorList>
    </citation>
    <scope>NUCLEOTIDE SEQUENCE [LARGE SCALE GENOMIC DNA]</scope>
</reference>
<proteinExistence type="predicted"/>
<dbReference type="InterPro" id="IPR038765">
    <property type="entry name" value="Papain-like_cys_pep_sf"/>
</dbReference>
<organism evidence="1 2">
    <name type="scientific">Candidatus Yanofskybacteria bacterium GW2011_GWD1_39_16</name>
    <dbReference type="NCBI Taxonomy" id="1619030"/>
    <lineage>
        <taxon>Bacteria</taxon>
        <taxon>Candidatus Yanofskyibacteriota</taxon>
    </lineage>
</organism>
<comment type="caution">
    <text evidence="1">The sequence shown here is derived from an EMBL/GenBank/DDBJ whole genome shotgun (WGS) entry which is preliminary data.</text>
</comment>
<accession>A0A837HSL3</accession>
<dbReference type="Proteomes" id="UP000033996">
    <property type="component" value="Unassembled WGS sequence"/>
</dbReference>
<sequence length="279" mass="32699">MKNKNYGFKPPVITPDNYIFGGGNVPQIVLQPNSDWTDYLPEKEKQNINFETYNCVSFGTLSAIEVLMFRLFKEKVNYSDRFVGIMAGTKEGGNDPNTVCEAIRKHGLIPEEMLPYSEDLKNIDEYYSFKGANKEDCLKAGQEWLSKYEFLHEYVFSPNEPKEEKIKKIILSLQFSILGVSVEAWILDERGVYIRLGQENHWTVAYNQKQFTGIFDTYEPFLKLAEQDFSYVKRFHIARKEEAKKNDTFYPPKETNWVLDLIKVFWLAFKELLKKPFKK</sequence>
<name>A0A837HSL3_9BACT</name>
<dbReference type="EMBL" id="LBWL01000002">
    <property type="protein sequence ID" value="KKR09575.1"/>
    <property type="molecule type" value="Genomic_DNA"/>
</dbReference>
<evidence type="ECO:0000313" key="2">
    <source>
        <dbReference type="Proteomes" id="UP000033996"/>
    </source>
</evidence>
<dbReference type="SUPFAM" id="SSF54001">
    <property type="entry name" value="Cysteine proteinases"/>
    <property type="match status" value="1"/>
</dbReference>
<gene>
    <name evidence="1" type="ORF">UT35_C0002G0025</name>
</gene>
<dbReference type="AlphaFoldDB" id="A0A837HSL3"/>
<evidence type="ECO:0000313" key="1">
    <source>
        <dbReference type="EMBL" id="KKR09575.1"/>
    </source>
</evidence>